<comment type="catalytic activity">
    <reaction evidence="1">
        <text>guanosine(46) in tRNA + S-adenosyl-L-methionine = N(7)-methylguanosine(46) in tRNA + S-adenosyl-L-homocysteine</text>
        <dbReference type="Rhea" id="RHEA:42708"/>
        <dbReference type="Rhea" id="RHEA-COMP:10188"/>
        <dbReference type="Rhea" id="RHEA-COMP:10189"/>
        <dbReference type="ChEBI" id="CHEBI:57856"/>
        <dbReference type="ChEBI" id="CHEBI:59789"/>
        <dbReference type="ChEBI" id="CHEBI:74269"/>
        <dbReference type="ChEBI" id="CHEBI:74480"/>
        <dbReference type="EC" id="2.1.1.33"/>
    </reaction>
</comment>
<name>A0A381XVE3_9ZZZZ</name>
<dbReference type="Pfam" id="PF02390">
    <property type="entry name" value="Methyltransf_4"/>
    <property type="match status" value="1"/>
</dbReference>
<evidence type="ECO:0000256" key="1">
    <source>
        <dbReference type="ARBA" id="ARBA00000142"/>
    </source>
</evidence>
<dbReference type="EMBL" id="UINC01016482">
    <property type="protein sequence ID" value="SVA68590.1"/>
    <property type="molecule type" value="Genomic_DNA"/>
</dbReference>
<dbReference type="PROSITE" id="PS51625">
    <property type="entry name" value="SAM_MT_TRMB"/>
    <property type="match status" value="1"/>
</dbReference>
<keyword evidence="4" id="KW-0808">Transferase</keyword>
<dbReference type="InterPro" id="IPR029063">
    <property type="entry name" value="SAM-dependent_MTases_sf"/>
</dbReference>
<dbReference type="SUPFAM" id="SSF53335">
    <property type="entry name" value="S-adenosyl-L-methionine-dependent methyltransferases"/>
    <property type="match status" value="1"/>
</dbReference>
<dbReference type="CDD" id="cd02440">
    <property type="entry name" value="AdoMet_MTases"/>
    <property type="match status" value="1"/>
</dbReference>
<evidence type="ECO:0000256" key="4">
    <source>
        <dbReference type="ARBA" id="ARBA00022679"/>
    </source>
</evidence>
<sequence length="197" mass="22282">VSRNKSLPPGESLIHPITSAIEPIDLAALFTAEQPLELELGCGDGSFTLRYALAHPDRNIVALERLLGRITKVDRKGYRAGLKNLRLLRAEAAYVLEHLLPPGTLDAIHVYFPDPWPKKRHHKNRLISEPFPPLARRLLKAEGIVYLRTDNVEYFEQMLEVFDGALGFEPTETPEQLKKLVTDFEQEFNAQGIPTNH</sequence>
<dbReference type="AlphaFoldDB" id="A0A381XVE3"/>
<dbReference type="InterPro" id="IPR055361">
    <property type="entry name" value="tRNA_methyltr_TrmB_bact"/>
</dbReference>
<keyword evidence="3" id="KW-0489">Methyltransferase</keyword>
<proteinExistence type="inferred from homology"/>
<gene>
    <name evidence="7" type="ORF">METZ01_LOCUS121444</name>
</gene>
<evidence type="ECO:0000256" key="3">
    <source>
        <dbReference type="ARBA" id="ARBA00022603"/>
    </source>
</evidence>
<dbReference type="Gene3D" id="3.40.50.150">
    <property type="entry name" value="Vaccinia Virus protein VP39"/>
    <property type="match status" value="1"/>
</dbReference>
<reference evidence="7" key="1">
    <citation type="submission" date="2018-05" db="EMBL/GenBank/DDBJ databases">
        <authorList>
            <person name="Lanie J.A."/>
            <person name="Ng W.-L."/>
            <person name="Kazmierczak K.M."/>
            <person name="Andrzejewski T.M."/>
            <person name="Davidsen T.M."/>
            <person name="Wayne K.J."/>
            <person name="Tettelin H."/>
            <person name="Glass J.I."/>
            <person name="Rusch D."/>
            <person name="Podicherti R."/>
            <person name="Tsui H.-C.T."/>
            <person name="Winkler M.E."/>
        </authorList>
    </citation>
    <scope>NUCLEOTIDE SEQUENCE</scope>
</reference>
<protein>
    <recommendedName>
        <fullName evidence="2">tRNA (guanine(46)-N(7))-methyltransferase</fullName>
        <ecNumber evidence="2">2.1.1.33</ecNumber>
    </recommendedName>
</protein>
<evidence type="ECO:0000256" key="2">
    <source>
        <dbReference type="ARBA" id="ARBA00011977"/>
    </source>
</evidence>
<dbReference type="InterPro" id="IPR003358">
    <property type="entry name" value="tRNA_(Gua-N-7)_MeTrfase_Trmb"/>
</dbReference>
<keyword evidence="5" id="KW-0949">S-adenosyl-L-methionine</keyword>
<organism evidence="7">
    <name type="scientific">marine metagenome</name>
    <dbReference type="NCBI Taxonomy" id="408172"/>
    <lineage>
        <taxon>unclassified sequences</taxon>
        <taxon>metagenomes</taxon>
        <taxon>ecological metagenomes</taxon>
    </lineage>
</organism>
<accession>A0A381XVE3</accession>
<evidence type="ECO:0000256" key="6">
    <source>
        <dbReference type="ARBA" id="ARBA00022694"/>
    </source>
</evidence>
<evidence type="ECO:0000256" key="5">
    <source>
        <dbReference type="ARBA" id="ARBA00022691"/>
    </source>
</evidence>
<keyword evidence="6" id="KW-0819">tRNA processing</keyword>
<evidence type="ECO:0000313" key="7">
    <source>
        <dbReference type="EMBL" id="SVA68590.1"/>
    </source>
</evidence>
<dbReference type="PANTHER" id="PTHR23417">
    <property type="entry name" value="3-DEOXY-D-MANNO-OCTULOSONIC-ACID TRANSFERASE/TRNA GUANINE-N 7 - -METHYLTRANSFERASE"/>
    <property type="match status" value="1"/>
</dbReference>
<dbReference type="HAMAP" id="MF_01057">
    <property type="entry name" value="tRNA_methyltr_TrmB"/>
    <property type="match status" value="1"/>
</dbReference>
<dbReference type="EC" id="2.1.1.33" evidence="2"/>
<dbReference type="PANTHER" id="PTHR23417:SF14">
    <property type="entry name" value="PENTACOTRIPEPTIDE-REPEAT REGION OF PRORP DOMAIN-CONTAINING PROTEIN"/>
    <property type="match status" value="1"/>
</dbReference>
<feature type="non-terminal residue" evidence="7">
    <location>
        <position position="197"/>
    </location>
</feature>
<dbReference type="GO" id="GO:0043527">
    <property type="term" value="C:tRNA methyltransferase complex"/>
    <property type="evidence" value="ECO:0007669"/>
    <property type="project" value="TreeGrafter"/>
</dbReference>
<dbReference type="GO" id="GO:0008176">
    <property type="term" value="F:tRNA (guanine(46)-N7)-methyltransferase activity"/>
    <property type="evidence" value="ECO:0007669"/>
    <property type="project" value="UniProtKB-EC"/>
</dbReference>
<dbReference type="NCBIfam" id="TIGR00091">
    <property type="entry name" value="tRNA (guanosine(46)-N7)-methyltransferase TrmB"/>
    <property type="match status" value="1"/>
</dbReference>
<feature type="non-terminal residue" evidence="7">
    <location>
        <position position="1"/>
    </location>
</feature>